<organism evidence="2 3">
    <name type="scientific">Kutzneria viridogrisea</name>
    <dbReference type="NCBI Taxonomy" id="47990"/>
    <lineage>
        <taxon>Bacteria</taxon>
        <taxon>Bacillati</taxon>
        <taxon>Actinomycetota</taxon>
        <taxon>Actinomycetes</taxon>
        <taxon>Pseudonocardiales</taxon>
        <taxon>Pseudonocardiaceae</taxon>
        <taxon>Kutzneria</taxon>
    </lineage>
</organism>
<comment type="caution">
    <text evidence="2">The sequence shown here is derived from an EMBL/GenBank/DDBJ whole genome shotgun (WGS) entry which is preliminary data.</text>
</comment>
<proteinExistence type="predicted"/>
<gene>
    <name evidence="2" type="ORF">BC739_000782</name>
</gene>
<keyword evidence="3" id="KW-1185">Reference proteome</keyword>
<evidence type="ECO:0000313" key="3">
    <source>
        <dbReference type="Proteomes" id="UP000517916"/>
    </source>
</evidence>
<dbReference type="Proteomes" id="UP000517916">
    <property type="component" value="Unassembled WGS sequence"/>
</dbReference>
<reference evidence="2 3" key="1">
    <citation type="submission" date="2020-08" db="EMBL/GenBank/DDBJ databases">
        <title>Genomic Encyclopedia of Archaeal and Bacterial Type Strains, Phase II (KMG-II): from individual species to whole genera.</title>
        <authorList>
            <person name="Goeker M."/>
        </authorList>
    </citation>
    <scope>NUCLEOTIDE SEQUENCE [LARGE SCALE GENOMIC DNA]</scope>
    <source>
        <strain evidence="2 3">DSM 43850</strain>
    </source>
</reference>
<sequence length="197" mass="20531">MELDKRVFDRALGGDEPPPMQLDFDRIEDAARRDTRRRVLPLVGAGAAVTVVLAGAVFFSVHDSGPMEVTPAVPVAGSGTTKAAIRTESPTIRDTAYCYKSASITSTETNQHVPAGLAAASGRGDAAGHILEMCGIGWKENAYAWQPLKPPGQVYDVPPLVACVLNSSAVQAQSGAVGVFPGNQQTCADMGLAVAQP</sequence>
<evidence type="ECO:0000313" key="2">
    <source>
        <dbReference type="EMBL" id="MBA8923585.1"/>
    </source>
</evidence>
<keyword evidence="1" id="KW-0812">Transmembrane</keyword>
<accession>A0ABR6B9P4</accession>
<feature type="transmembrane region" description="Helical" evidence="1">
    <location>
        <begin position="39"/>
        <end position="61"/>
    </location>
</feature>
<protein>
    <submittedName>
        <fullName evidence="2">Uncharacterized protein</fullName>
    </submittedName>
</protein>
<dbReference type="EMBL" id="JACJID010000001">
    <property type="protein sequence ID" value="MBA8923585.1"/>
    <property type="molecule type" value="Genomic_DNA"/>
</dbReference>
<evidence type="ECO:0000256" key="1">
    <source>
        <dbReference type="SAM" id="Phobius"/>
    </source>
</evidence>
<keyword evidence="1" id="KW-1133">Transmembrane helix</keyword>
<dbReference type="RefSeq" id="WP_025358811.1">
    <property type="nucleotide sequence ID" value="NZ_BAAABQ010000041.1"/>
</dbReference>
<keyword evidence="1" id="KW-0472">Membrane</keyword>
<name>A0ABR6B9P4_9PSEU</name>